<reference evidence="1 2" key="1">
    <citation type="submission" date="2015-07" db="EMBL/GenBank/DDBJ databases">
        <authorList>
            <consortium name="Pathogen Informatics"/>
        </authorList>
    </citation>
    <scope>NUCLEOTIDE SEQUENCE [LARGE SCALE GENOMIC DNA]</scope>
    <source>
        <strain evidence="1 2">A316</strain>
    </source>
</reference>
<dbReference type="EMBL" id="CWQY01000045">
    <property type="protein sequence ID" value="CSD29164.1"/>
    <property type="molecule type" value="Genomic_DNA"/>
</dbReference>
<dbReference type="AlphaFoldDB" id="A0A656AR99"/>
<proteinExistence type="predicted"/>
<evidence type="ECO:0000313" key="2">
    <source>
        <dbReference type="Proteomes" id="UP000041770"/>
    </source>
</evidence>
<protein>
    <submittedName>
        <fullName evidence="1">Uncharacterized protein</fullName>
    </submittedName>
</protein>
<gene>
    <name evidence="1" type="ORF">ERS013200_03805</name>
</gene>
<accession>A0A656AR99</accession>
<dbReference type="Proteomes" id="UP000041770">
    <property type="component" value="Unassembled WGS sequence"/>
</dbReference>
<evidence type="ECO:0000313" key="1">
    <source>
        <dbReference type="EMBL" id="CSD29164.1"/>
    </source>
</evidence>
<sequence>MYTTLINTWLFYRNTPGNTITVQSFQTDFSANFYHVVFDTLRLKVIGDHIYSPTFGNRRQVDIQFRNIFTQRIPFNRQMLNASNSTTRIQLFIGWYHIRTGFRAKSPQINQRSDGHI</sequence>
<organism evidence="1 2">
    <name type="scientific">Vibrio cholerae</name>
    <dbReference type="NCBI Taxonomy" id="666"/>
    <lineage>
        <taxon>Bacteria</taxon>
        <taxon>Pseudomonadati</taxon>
        <taxon>Pseudomonadota</taxon>
        <taxon>Gammaproteobacteria</taxon>
        <taxon>Vibrionales</taxon>
        <taxon>Vibrionaceae</taxon>
        <taxon>Vibrio</taxon>
    </lineage>
</organism>
<name>A0A656AR99_VIBCL</name>